<feature type="transmembrane region" description="Helical" evidence="1">
    <location>
        <begin position="6"/>
        <end position="23"/>
    </location>
</feature>
<name>A0A8E6EVH6_9BACT</name>
<dbReference type="Proteomes" id="UP000676194">
    <property type="component" value="Chromosome"/>
</dbReference>
<proteinExistence type="predicted"/>
<dbReference type="RefSeq" id="WP_213497509.1">
    <property type="nucleotide sequence ID" value="NZ_CP074694.1"/>
</dbReference>
<evidence type="ECO:0000313" key="2">
    <source>
        <dbReference type="EMBL" id="QVL32617.1"/>
    </source>
</evidence>
<protein>
    <submittedName>
        <fullName evidence="2">Uncharacterized protein</fullName>
    </submittedName>
</protein>
<reference evidence="2" key="1">
    <citation type="submission" date="2021-05" db="EMBL/GenBank/DDBJ databases">
        <title>Complete genome sequence of the cellulolytic planctomycete Telmatocola sphagniphila SP2T and characterization of the first cellulase from planctomycetes.</title>
        <authorList>
            <person name="Rakitin A.L."/>
            <person name="Beletsky A.V."/>
            <person name="Naumoff D.G."/>
            <person name="Kulichevskaya I.S."/>
            <person name="Mardanov A.V."/>
            <person name="Ravin N.V."/>
            <person name="Dedysh S.N."/>
        </authorList>
    </citation>
    <scope>NUCLEOTIDE SEQUENCE</scope>
    <source>
        <strain evidence="2">SP2T</strain>
    </source>
</reference>
<dbReference type="KEGG" id="tsph:KIH39_01485"/>
<evidence type="ECO:0000313" key="3">
    <source>
        <dbReference type="Proteomes" id="UP000676194"/>
    </source>
</evidence>
<feature type="transmembrane region" description="Helical" evidence="1">
    <location>
        <begin position="84"/>
        <end position="104"/>
    </location>
</feature>
<dbReference type="AlphaFoldDB" id="A0A8E6EVH6"/>
<evidence type="ECO:0000256" key="1">
    <source>
        <dbReference type="SAM" id="Phobius"/>
    </source>
</evidence>
<keyword evidence="1" id="KW-1133">Transmembrane helix</keyword>
<organism evidence="2 3">
    <name type="scientific">Telmatocola sphagniphila</name>
    <dbReference type="NCBI Taxonomy" id="1123043"/>
    <lineage>
        <taxon>Bacteria</taxon>
        <taxon>Pseudomonadati</taxon>
        <taxon>Planctomycetota</taxon>
        <taxon>Planctomycetia</taxon>
        <taxon>Gemmatales</taxon>
        <taxon>Gemmataceae</taxon>
    </lineage>
</organism>
<accession>A0A8E6EVH6</accession>
<keyword evidence="1" id="KW-0812">Transmembrane</keyword>
<keyword evidence="3" id="KW-1185">Reference proteome</keyword>
<sequence>MDEMLLVFLPFFGFFLIFFLCAMRRVPCPECGTILPNFYPPSQKTRRMWKSGGYICPNCGCEANARGEKIDPDSVPEEFAQRKIVWLTLASLAGALLVAGIMFLQPFQDAPPPPLPVVEAPLPAPQ</sequence>
<gene>
    <name evidence="2" type="ORF">KIH39_01485</name>
</gene>
<dbReference type="EMBL" id="CP074694">
    <property type="protein sequence ID" value="QVL32617.1"/>
    <property type="molecule type" value="Genomic_DNA"/>
</dbReference>
<keyword evidence="1" id="KW-0472">Membrane</keyword>